<dbReference type="InterPro" id="IPR036047">
    <property type="entry name" value="F-box-like_dom_sf"/>
</dbReference>
<dbReference type="SUPFAM" id="SSF52047">
    <property type="entry name" value="RNI-like"/>
    <property type="match status" value="1"/>
</dbReference>
<protein>
    <recommendedName>
        <fullName evidence="2">F-box domain-containing protein</fullName>
    </recommendedName>
</protein>
<proteinExistence type="predicted"/>
<accession>A0A0W0FNF4</accession>
<feature type="compositionally biased region" description="Acidic residues" evidence="1">
    <location>
        <begin position="519"/>
        <end position="532"/>
    </location>
</feature>
<dbReference type="AlphaFoldDB" id="A0A0W0FNF4"/>
<dbReference type="InterPro" id="IPR001810">
    <property type="entry name" value="F-box_dom"/>
</dbReference>
<feature type="domain" description="F-box" evidence="2">
    <location>
        <begin position="99"/>
        <end position="153"/>
    </location>
</feature>
<organism evidence="3 4">
    <name type="scientific">Moniliophthora roreri</name>
    <name type="common">Frosty pod rot fungus</name>
    <name type="synonym">Monilia roreri</name>
    <dbReference type="NCBI Taxonomy" id="221103"/>
    <lineage>
        <taxon>Eukaryota</taxon>
        <taxon>Fungi</taxon>
        <taxon>Dikarya</taxon>
        <taxon>Basidiomycota</taxon>
        <taxon>Agaricomycotina</taxon>
        <taxon>Agaricomycetes</taxon>
        <taxon>Agaricomycetidae</taxon>
        <taxon>Agaricales</taxon>
        <taxon>Marasmiineae</taxon>
        <taxon>Marasmiaceae</taxon>
        <taxon>Moniliophthora</taxon>
    </lineage>
</organism>
<evidence type="ECO:0000259" key="2">
    <source>
        <dbReference type="Pfam" id="PF12937"/>
    </source>
</evidence>
<dbReference type="Pfam" id="PF12937">
    <property type="entry name" value="F-box-like"/>
    <property type="match status" value="1"/>
</dbReference>
<dbReference type="Proteomes" id="UP000054988">
    <property type="component" value="Unassembled WGS sequence"/>
</dbReference>
<evidence type="ECO:0000313" key="4">
    <source>
        <dbReference type="Proteomes" id="UP000054988"/>
    </source>
</evidence>
<evidence type="ECO:0000313" key="3">
    <source>
        <dbReference type="EMBL" id="KTB37884.1"/>
    </source>
</evidence>
<gene>
    <name evidence="3" type="ORF">WG66_9561</name>
</gene>
<dbReference type="SUPFAM" id="SSF81383">
    <property type="entry name" value="F-box domain"/>
    <property type="match status" value="1"/>
</dbReference>
<comment type="caution">
    <text evidence="3">The sequence shown here is derived from an EMBL/GenBank/DDBJ whole genome shotgun (WGS) entry which is preliminary data.</text>
</comment>
<sequence length="532" mass="60646">MEKALDIESPVQLCDKYYFEFPSNHERSLGIALLKDYVKGKPANHVPFDHEIPALAPLVWQAEDELAAYDDAMTILQRKHADLWVLKEQARGMIRPSIRTLPPELLLRIFTMCRSVRDFLQPTCHTTLTLSHVCVRWRAITFSESILWSNIRIQFRIPLPLRIHFDTPSDYDGYRDENDEWVPYPRKLHRRTLREVVKHSSRWRDVTLNLQEGDTIDLPDALPFLESLSVRKAERADVEDAPSLVGSPIFTPRLVRLHSNGIEAPFLTRLDTRSLVRLSTTVRDSMVILNVLRDSPALQVVSLLRPVDNFGVDDALTPRDVVYSPLHTLEMYYNTQSRMLQRLSLPSLTSLEVSAWSSNTSHDPSAFIAFLQQSRPPLSKLTIRDLVFTSEDFARILRLLPSISTLCIRAVTAQLSENLTIPPGNPPYKDILLPNLTTLSIHALKPFDDKAALAMVRSRLSRAERAGAKRLGHFFLRCYEHHLDKDVYNALDRLDIYGELDVEIDLWDETASEASGSDSDSDSEDSDDSGEN</sequence>
<name>A0A0W0FNF4_MONRR</name>
<dbReference type="Gene3D" id="1.20.1280.50">
    <property type="match status" value="1"/>
</dbReference>
<dbReference type="Gene3D" id="3.80.10.10">
    <property type="entry name" value="Ribonuclease Inhibitor"/>
    <property type="match status" value="1"/>
</dbReference>
<dbReference type="InterPro" id="IPR032675">
    <property type="entry name" value="LRR_dom_sf"/>
</dbReference>
<evidence type="ECO:0000256" key="1">
    <source>
        <dbReference type="SAM" id="MobiDB-lite"/>
    </source>
</evidence>
<dbReference type="EMBL" id="LATX01001806">
    <property type="protein sequence ID" value="KTB37884.1"/>
    <property type="molecule type" value="Genomic_DNA"/>
</dbReference>
<reference evidence="3 4" key="1">
    <citation type="submission" date="2015-12" db="EMBL/GenBank/DDBJ databases">
        <title>Draft genome sequence of Moniliophthora roreri, the causal agent of frosty pod rot of cacao.</title>
        <authorList>
            <person name="Aime M.C."/>
            <person name="Diaz-Valderrama J.R."/>
            <person name="Kijpornyongpan T."/>
            <person name="Phillips-Mora W."/>
        </authorList>
    </citation>
    <scope>NUCLEOTIDE SEQUENCE [LARGE SCALE GENOMIC DNA]</scope>
    <source>
        <strain evidence="3 4">MCA 2952</strain>
    </source>
</reference>
<feature type="region of interest" description="Disordered" evidence="1">
    <location>
        <begin position="509"/>
        <end position="532"/>
    </location>
</feature>